<proteinExistence type="predicted"/>
<accession>A0A4D4JD95</accession>
<dbReference type="InterPro" id="IPR000086">
    <property type="entry name" value="NUDIX_hydrolase_dom"/>
</dbReference>
<keyword evidence="1" id="KW-0378">Hydrolase</keyword>
<dbReference type="GO" id="GO:0005829">
    <property type="term" value="C:cytosol"/>
    <property type="evidence" value="ECO:0007669"/>
    <property type="project" value="TreeGrafter"/>
</dbReference>
<dbReference type="InterPro" id="IPR015797">
    <property type="entry name" value="NUDIX_hydrolase-like_dom_sf"/>
</dbReference>
<dbReference type="GO" id="GO:0016787">
    <property type="term" value="F:hydrolase activity"/>
    <property type="evidence" value="ECO:0007669"/>
    <property type="project" value="UniProtKB-KW"/>
</dbReference>
<evidence type="ECO:0000259" key="2">
    <source>
        <dbReference type="PROSITE" id="PS51462"/>
    </source>
</evidence>
<feature type="domain" description="Nudix hydrolase" evidence="2">
    <location>
        <begin position="53"/>
        <end position="185"/>
    </location>
</feature>
<dbReference type="Proteomes" id="UP000298860">
    <property type="component" value="Unassembled WGS sequence"/>
</dbReference>
<protein>
    <submittedName>
        <fullName evidence="3">ADP-ribose pyrophosphatase</fullName>
    </submittedName>
</protein>
<dbReference type="GO" id="GO:0006753">
    <property type="term" value="P:nucleoside phosphate metabolic process"/>
    <property type="evidence" value="ECO:0007669"/>
    <property type="project" value="TreeGrafter"/>
</dbReference>
<reference evidence="4" key="1">
    <citation type="submission" date="2019-04" db="EMBL/GenBank/DDBJ databases">
        <title>Draft genome sequence of Pseudonocardiaceae bacterium SL3-2-4.</title>
        <authorList>
            <person name="Ningsih F."/>
            <person name="Yokota A."/>
            <person name="Sakai Y."/>
            <person name="Nanatani K."/>
            <person name="Yabe S."/>
            <person name="Oetari A."/>
            <person name="Sjamsuridzal W."/>
        </authorList>
    </citation>
    <scope>NUCLEOTIDE SEQUENCE [LARGE SCALE GENOMIC DNA]</scope>
    <source>
        <strain evidence="4">SL3-2-4</strain>
    </source>
</reference>
<dbReference type="PANTHER" id="PTHR11839">
    <property type="entry name" value="UDP/ADP-SUGAR PYROPHOSPHATASE"/>
    <property type="match status" value="1"/>
</dbReference>
<keyword evidence="4" id="KW-1185">Reference proteome</keyword>
<evidence type="ECO:0000313" key="4">
    <source>
        <dbReference type="Proteomes" id="UP000298860"/>
    </source>
</evidence>
<dbReference type="Pfam" id="PF00293">
    <property type="entry name" value="NUDIX"/>
    <property type="match status" value="1"/>
</dbReference>
<evidence type="ECO:0000313" key="3">
    <source>
        <dbReference type="EMBL" id="GDY33604.1"/>
    </source>
</evidence>
<dbReference type="EMBL" id="BJFL01000048">
    <property type="protein sequence ID" value="GDY33604.1"/>
    <property type="molecule type" value="Genomic_DNA"/>
</dbReference>
<name>A0A4D4JD95_9PSEU</name>
<dbReference type="Gene3D" id="3.90.79.10">
    <property type="entry name" value="Nucleoside Triphosphate Pyrophosphohydrolase"/>
    <property type="match status" value="1"/>
</dbReference>
<dbReference type="PANTHER" id="PTHR11839:SF31">
    <property type="entry name" value="ADP-RIBOSE PYROPHOSPHATASE"/>
    <property type="match status" value="1"/>
</dbReference>
<dbReference type="AlphaFoldDB" id="A0A4D4JD95"/>
<dbReference type="SUPFAM" id="SSF55811">
    <property type="entry name" value="Nudix"/>
    <property type="match status" value="1"/>
</dbReference>
<gene>
    <name evidence="3" type="ORF">GTS_52370</name>
</gene>
<sequence>MPGNEPDLSTLDDPRHEFRAVESRDAYLGRVIALRVDRVNMPGGGVATREVVEHHGAVAIVALDDDSRVVMIHQYRHPLARRLWELPAGLLDEPEESPVEAARRELAEEVGLAAEEWSLLVDVAASPGFTDESVRVFLARGLSVVDRGVIEDSEEADLRVARFPLADAVRMVLAGEIVNASAVAGLLAAHTVLVGNVPPRPVDAPWPDRPTRFARRRR</sequence>
<evidence type="ECO:0000256" key="1">
    <source>
        <dbReference type="ARBA" id="ARBA00022801"/>
    </source>
</evidence>
<dbReference type="PROSITE" id="PS51462">
    <property type="entry name" value="NUDIX"/>
    <property type="match status" value="1"/>
</dbReference>
<dbReference type="CDD" id="cd24158">
    <property type="entry name" value="NUDIX_ADPRase_Rv1700"/>
    <property type="match status" value="1"/>
</dbReference>
<comment type="caution">
    <text evidence="3">The sequence shown here is derived from an EMBL/GenBank/DDBJ whole genome shotgun (WGS) entry which is preliminary data.</text>
</comment>
<organism evidence="3 4">
    <name type="scientific">Gandjariella thermophila</name>
    <dbReference type="NCBI Taxonomy" id="1931992"/>
    <lineage>
        <taxon>Bacteria</taxon>
        <taxon>Bacillati</taxon>
        <taxon>Actinomycetota</taxon>
        <taxon>Actinomycetes</taxon>
        <taxon>Pseudonocardiales</taxon>
        <taxon>Pseudonocardiaceae</taxon>
        <taxon>Gandjariella</taxon>
    </lineage>
</organism>
<dbReference type="GO" id="GO:0019693">
    <property type="term" value="P:ribose phosphate metabolic process"/>
    <property type="evidence" value="ECO:0007669"/>
    <property type="project" value="TreeGrafter"/>
</dbReference>